<feature type="transmembrane region" description="Helical" evidence="8">
    <location>
        <begin position="297"/>
        <end position="316"/>
    </location>
</feature>
<dbReference type="SMART" id="SM00387">
    <property type="entry name" value="HATPase_c"/>
    <property type="match status" value="1"/>
</dbReference>
<evidence type="ECO:0000256" key="3">
    <source>
        <dbReference type="ARBA" id="ARBA00022553"/>
    </source>
</evidence>
<dbReference type="PANTHER" id="PTHR34220:SF7">
    <property type="entry name" value="SENSOR HISTIDINE KINASE YPDA"/>
    <property type="match status" value="1"/>
</dbReference>
<evidence type="ECO:0000256" key="7">
    <source>
        <dbReference type="SAM" id="Coils"/>
    </source>
</evidence>
<feature type="coiled-coil region" evidence="7">
    <location>
        <begin position="358"/>
        <end position="385"/>
    </location>
</feature>
<dbReference type="PANTHER" id="PTHR34220">
    <property type="entry name" value="SENSOR HISTIDINE KINASE YPDA"/>
    <property type="match status" value="1"/>
</dbReference>
<dbReference type="Pfam" id="PF00672">
    <property type="entry name" value="HAMP"/>
    <property type="match status" value="1"/>
</dbReference>
<evidence type="ECO:0000256" key="5">
    <source>
        <dbReference type="ARBA" id="ARBA00022777"/>
    </source>
</evidence>
<evidence type="ECO:0000256" key="4">
    <source>
        <dbReference type="ARBA" id="ARBA00022679"/>
    </source>
</evidence>
<dbReference type="OrthoDB" id="9776552at2"/>
<dbReference type="Gene3D" id="3.30.565.10">
    <property type="entry name" value="Histidine kinase-like ATPase, C-terminal domain"/>
    <property type="match status" value="1"/>
</dbReference>
<feature type="transmembrane region" description="Helical" evidence="8">
    <location>
        <begin position="18"/>
        <end position="37"/>
    </location>
</feature>
<feature type="domain" description="HAMP" evidence="9">
    <location>
        <begin position="318"/>
        <end position="370"/>
    </location>
</feature>
<dbReference type="SMART" id="SM00304">
    <property type="entry name" value="HAMP"/>
    <property type="match status" value="1"/>
</dbReference>
<dbReference type="RefSeq" id="WP_138192777.1">
    <property type="nucleotide sequence ID" value="NZ_VCIW01000002.1"/>
</dbReference>
<keyword evidence="2" id="KW-1003">Cell membrane</keyword>
<keyword evidence="3" id="KW-0597">Phosphoprotein</keyword>
<dbReference type="InterPro" id="IPR036890">
    <property type="entry name" value="HATPase_C_sf"/>
</dbReference>
<sequence>MWQRWITAINDMKLRTKLIFSFIVVVFVPVLIVGFFLTGQLRAMALNNAVEQTAINVERVMKRTSDVIDVAYDNAYRFANDELLEDVANRRYDTTYEVVSAYRDFTEFRDTVGLYKEISSVRFYMDNPTMLNNWEFIPPTERIVNAPWYKDAVEANGLAVWRYMEDERYLKQTLSLVRKIDFWEHRSFGVLVLNVNMEMLQDILLQETFDTMIVDSNDRIVAANRTDRIGLTLADIDMVQDPITAGETGRFEGVVDGQWSEIRIESLVPEASANGLRIVSVFSIETIVADANRINRLALSVIGASLVLSLLLMYAFSGMLSSRMLRLSKHIQRMAAGQWRTTVRIDGKDEIGQLARQFNSMSASIADLMDEVEETNRQRSLLESKQNEIRFKMMASQINPHFLFNALESIRMRAHLKGEKEISRIVRLLGKMMRKNLEAGSRVIQLADEIDMVRCYLEIQSFRYEDRLKFELHVDPRAEATPIPPLIIQPLVENAVIHGLENKENGGTVRIRADVVGDRVRVCVEDDGIGMSPETLQRLNETLQAPEELEHNRIGMRNVHVRLQLSFGPEHGLVIRSAVGEGTSIHFYIPLGGNRYV</sequence>
<keyword evidence="7" id="KW-0175">Coiled coil</keyword>
<protein>
    <submittedName>
        <fullName evidence="10">Sensor histidine kinase</fullName>
    </submittedName>
</protein>
<evidence type="ECO:0000313" key="11">
    <source>
        <dbReference type="Proteomes" id="UP000309676"/>
    </source>
</evidence>
<dbReference type="AlphaFoldDB" id="A0A5R9GGZ8"/>
<accession>A0A5R9GGZ8</accession>
<keyword evidence="4" id="KW-0808">Transferase</keyword>
<dbReference type="EMBL" id="VCIW01000002">
    <property type="protein sequence ID" value="TLS53460.1"/>
    <property type="molecule type" value="Genomic_DNA"/>
</dbReference>
<reference evidence="10 11" key="1">
    <citation type="submission" date="2019-05" db="EMBL/GenBank/DDBJ databases">
        <authorList>
            <person name="Narsing Rao M.P."/>
            <person name="Li W.J."/>
        </authorList>
    </citation>
    <scope>NUCLEOTIDE SEQUENCE [LARGE SCALE GENOMIC DNA]</scope>
    <source>
        <strain evidence="10 11">SYSU_K30003</strain>
    </source>
</reference>
<dbReference type="Proteomes" id="UP000309676">
    <property type="component" value="Unassembled WGS sequence"/>
</dbReference>
<evidence type="ECO:0000256" key="8">
    <source>
        <dbReference type="SAM" id="Phobius"/>
    </source>
</evidence>
<dbReference type="SUPFAM" id="SSF158472">
    <property type="entry name" value="HAMP domain-like"/>
    <property type="match status" value="1"/>
</dbReference>
<dbReference type="InterPro" id="IPR003660">
    <property type="entry name" value="HAMP_dom"/>
</dbReference>
<evidence type="ECO:0000256" key="6">
    <source>
        <dbReference type="ARBA" id="ARBA00023136"/>
    </source>
</evidence>
<proteinExistence type="predicted"/>
<evidence type="ECO:0000256" key="2">
    <source>
        <dbReference type="ARBA" id="ARBA00022475"/>
    </source>
</evidence>
<keyword evidence="5 10" id="KW-0418">Kinase</keyword>
<dbReference type="InterPro" id="IPR010559">
    <property type="entry name" value="Sig_transdc_His_kin_internal"/>
</dbReference>
<gene>
    <name evidence="10" type="ORF">FE782_04095</name>
</gene>
<dbReference type="GO" id="GO:0000155">
    <property type="term" value="F:phosphorelay sensor kinase activity"/>
    <property type="evidence" value="ECO:0007669"/>
    <property type="project" value="InterPro"/>
</dbReference>
<name>A0A5R9GGZ8_9BACL</name>
<keyword evidence="6 8" id="KW-0472">Membrane</keyword>
<dbReference type="CDD" id="cd06225">
    <property type="entry name" value="HAMP"/>
    <property type="match status" value="1"/>
</dbReference>
<dbReference type="GO" id="GO:0005886">
    <property type="term" value="C:plasma membrane"/>
    <property type="evidence" value="ECO:0007669"/>
    <property type="project" value="UniProtKB-SubCell"/>
</dbReference>
<dbReference type="SUPFAM" id="SSF55874">
    <property type="entry name" value="ATPase domain of HSP90 chaperone/DNA topoisomerase II/histidine kinase"/>
    <property type="match status" value="1"/>
</dbReference>
<comment type="subcellular location">
    <subcellularLocation>
        <location evidence="1">Cell membrane</location>
        <topology evidence="1">Multi-pass membrane protein</topology>
    </subcellularLocation>
</comment>
<evidence type="ECO:0000313" key="10">
    <source>
        <dbReference type="EMBL" id="TLS53460.1"/>
    </source>
</evidence>
<keyword evidence="11" id="KW-1185">Reference proteome</keyword>
<dbReference type="InterPro" id="IPR050640">
    <property type="entry name" value="Bact_2-comp_sensor_kinase"/>
</dbReference>
<dbReference type="Pfam" id="PF06580">
    <property type="entry name" value="His_kinase"/>
    <property type="match status" value="1"/>
</dbReference>
<keyword evidence="8" id="KW-1133">Transmembrane helix</keyword>
<evidence type="ECO:0000259" key="9">
    <source>
        <dbReference type="PROSITE" id="PS50885"/>
    </source>
</evidence>
<dbReference type="Pfam" id="PF02518">
    <property type="entry name" value="HATPase_c"/>
    <property type="match status" value="1"/>
</dbReference>
<organism evidence="10 11">
    <name type="scientific">Paenibacillus antri</name>
    <dbReference type="NCBI Taxonomy" id="2582848"/>
    <lineage>
        <taxon>Bacteria</taxon>
        <taxon>Bacillati</taxon>
        <taxon>Bacillota</taxon>
        <taxon>Bacilli</taxon>
        <taxon>Bacillales</taxon>
        <taxon>Paenibacillaceae</taxon>
        <taxon>Paenibacillus</taxon>
    </lineage>
</organism>
<comment type="caution">
    <text evidence="10">The sequence shown here is derived from an EMBL/GenBank/DDBJ whole genome shotgun (WGS) entry which is preliminary data.</text>
</comment>
<dbReference type="InterPro" id="IPR003594">
    <property type="entry name" value="HATPase_dom"/>
</dbReference>
<keyword evidence="8" id="KW-0812">Transmembrane</keyword>
<evidence type="ECO:0000256" key="1">
    <source>
        <dbReference type="ARBA" id="ARBA00004651"/>
    </source>
</evidence>
<dbReference type="PROSITE" id="PS50885">
    <property type="entry name" value="HAMP"/>
    <property type="match status" value="1"/>
</dbReference>
<dbReference type="Gene3D" id="6.10.340.10">
    <property type="match status" value="1"/>
</dbReference>